<accession>A0ABQ6JRX2</accession>
<feature type="transmembrane region" description="Helical" evidence="1">
    <location>
        <begin position="6"/>
        <end position="28"/>
    </location>
</feature>
<evidence type="ECO:0000259" key="2">
    <source>
        <dbReference type="PROSITE" id="PS50234"/>
    </source>
</evidence>
<feature type="transmembrane region" description="Helical" evidence="1">
    <location>
        <begin position="303"/>
        <end position="321"/>
    </location>
</feature>
<keyword evidence="1" id="KW-0812">Transmembrane</keyword>
<dbReference type="InterPro" id="IPR036465">
    <property type="entry name" value="vWFA_dom_sf"/>
</dbReference>
<reference evidence="4" key="1">
    <citation type="journal article" date="2019" name="Int. J. Syst. Evol. Microbiol.">
        <title>The Global Catalogue of Microorganisms (GCM) 10K type strain sequencing project: providing services to taxonomists for standard genome sequencing and annotation.</title>
        <authorList>
            <consortium name="The Broad Institute Genomics Platform"/>
            <consortium name="The Broad Institute Genome Sequencing Center for Infectious Disease"/>
            <person name="Wu L."/>
            <person name="Ma J."/>
        </authorList>
    </citation>
    <scope>NUCLEOTIDE SEQUENCE [LARGE SCALE GENOMIC DNA]</scope>
    <source>
        <strain evidence="4">NBRC 108755</strain>
    </source>
</reference>
<feature type="domain" description="VWFA" evidence="2">
    <location>
        <begin position="98"/>
        <end position="282"/>
    </location>
</feature>
<evidence type="ECO:0000256" key="1">
    <source>
        <dbReference type="SAM" id="Phobius"/>
    </source>
</evidence>
<organism evidence="3 4">
    <name type="scientific">Homoserinibacter gongjuensis</name>
    <dbReference type="NCBI Taxonomy" id="1162968"/>
    <lineage>
        <taxon>Bacteria</taxon>
        <taxon>Bacillati</taxon>
        <taxon>Actinomycetota</taxon>
        <taxon>Actinomycetes</taxon>
        <taxon>Micrococcales</taxon>
        <taxon>Microbacteriaceae</taxon>
        <taxon>Homoserinibacter</taxon>
    </lineage>
</organism>
<feature type="transmembrane region" description="Helical" evidence="1">
    <location>
        <begin position="60"/>
        <end position="82"/>
    </location>
</feature>
<sequence>MALEQPVALGVVAAVAVLAVVAGVLLGWRRRGGASWGAPIARAERVRALPSVRRAVGLRILGLAGVVALALGGVATAAIVGARPMQETIVQPESHSRDIMLCLDVSGSMTDVDAEVLQVFSRLAEDFAGERVGLTIFNSSPVQIFPLTDDYAFVRENLDRVRQSFDYHEAIPEFWVGTLNAPGASLVGDGLAACALGFDHPDQERARSIILATDNEVNGTETVPIDQAAAYAASLGVRVFAIDPTDAESETGAALRAAAVTTGGGYFGLRDATTVEGIVAEVKAEDATILKGEPRIVRVDDPGPWVVVLVVLALAFALVAWRVRA</sequence>
<protein>
    <recommendedName>
        <fullName evidence="2">VWFA domain-containing protein</fullName>
    </recommendedName>
</protein>
<proteinExistence type="predicted"/>
<gene>
    <name evidence="3" type="ORF">GCM10025869_03680</name>
</gene>
<dbReference type="Proteomes" id="UP001157069">
    <property type="component" value="Unassembled WGS sequence"/>
</dbReference>
<evidence type="ECO:0000313" key="4">
    <source>
        <dbReference type="Proteomes" id="UP001157069"/>
    </source>
</evidence>
<keyword evidence="1" id="KW-0472">Membrane</keyword>
<comment type="caution">
    <text evidence="3">The sequence shown here is derived from an EMBL/GenBank/DDBJ whole genome shotgun (WGS) entry which is preliminary data.</text>
</comment>
<dbReference type="SMART" id="SM00327">
    <property type="entry name" value="VWA"/>
    <property type="match status" value="1"/>
</dbReference>
<dbReference type="RefSeq" id="WP_284297295.1">
    <property type="nucleotide sequence ID" value="NZ_BSVA01000001.1"/>
</dbReference>
<dbReference type="PROSITE" id="PS50234">
    <property type="entry name" value="VWFA"/>
    <property type="match status" value="1"/>
</dbReference>
<dbReference type="Pfam" id="PF13519">
    <property type="entry name" value="VWA_2"/>
    <property type="match status" value="1"/>
</dbReference>
<keyword evidence="1" id="KW-1133">Transmembrane helix</keyword>
<keyword evidence="4" id="KW-1185">Reference proteome</keyword>
<dbReference type="Gene3D" id="3.40.50.410">
    <property type="entry name" value="von Willebrand factor, type A domain"/>
    <property type="match status" value="1"/>
</dbReference>
<evidence type="ECO:0000313" key="3">
    <source>
        <dbReference type="EMBL" id="GMA89839.1"/>
    </source>
</evidence>
<dbReference type="SUPFAM" id="SSF53300">
    <property type="entry name" value="vWA-like"/>
    <property type="match status" value="1"/>
</dbReference>
<name>A0ABQ6JRX2_9MICO</name>
<dbReference type="InterPro" id="IPR002035">
    <property type="entry name" value="VWF_A"/>
</dbReference>
<dbReference type="EMBL" id="BSVA01000001">
    <property type="protein sequence ID" value="GMA89839.1"/>
    <property type="molecule type" value="Genomic_DNA"/>
</dbReference>